<dbReference type="KEGG" id="mher:K3U94_14925"/>
<dbReference type="EMBL" id="CP080997">
    <property type="protein sequence ID" value="QZA06320.1"/>
    <property type="molecule type" value="Genomic_DNA"/>
</dbReference>
<organism evidence="1 2">
    <name type="scientific">Mycolicibacter heraklionensis</name>
    <dbReference type="NCBI Taxonomy" id="512402"/>
    <lineage>
        <taxon>Bacteria</taxon>
        <taxon>Bacillati</taxon>
        <taxon>Actinomycetota</taxon>
        <taxon>Actinomycetes</taxon>
        <taxon>Mycobacteriales</taxon>
        <taxon>Mycobacteriaceae</taxon>
        <taxon>Mycolicibacter</taxon>
    </lineage>
</organism>
<accession>A0A9X7ZF27</accession>
<dbReference type="RefSeq" id="WP_220694207.1">
    <property type="nucleotide sequence ID" value="NZ_CP080997.1"/>
</dbReference>
<evidence type="ECO:0000313" key="2">
    <source>
        <dbReference type="Proteomes" id="UP000825008"/>
    </source>
</evidence>
<sequence length="329" mass="35983">MSHAAGQQGWSSASVRAPRYLVPGASSAIAAIGILLAPQLSLSATPAHIEMFESFLVDGPDIADGANSNVTLMAAGHDYDSPSLAAAAADPQIVYQQYISYFNQFFASNPDLVEVMYLSGLANSGFGQPGDVSRCLAGVTCNVDFHDPSIQEFLSRLLGYWEFLDRQTTFEPQYEALQDQSINVLRQFLGGIPGWSPGGTIDTYPYLPGTEGLPEGLAKLLTDLDAGINALAETPYCGVICPFVNAAWDSGKWVYYTLTGQQLSAWQVGAEISNDWKDYFDEILGVQYREDFSNFFSNFFNPTPDTWVPVMNDIGEWAWNIIQHIVPLT</sequence>
<proteinExistence type="predicted"/>
<gene>
    <name evidence="1" type="ORF">K3U94_14925</name>
</gene>
<protein>
    <submittedName>
        <fullName evidence="1">Uncharacterized protein</fullName>
    </submittedName>
</protein>
<reference evidence="1" key="1">
    <citation type="submission" date="2021-08" db="EMBL/GenBank/DDBJ databases">
        <title>Whole genome sequencing of non-tuberculosis mycobacteria type-strains.</title>
        <authorList>
            <person name="Igarashi Y."/>
            <person name="Osugi A."/>
            <person name="Mitarai S."/>
        </authorList>
    </citation>
    <scope>NUCLEOTIDE SEQUENCE</scope>
    <source>
        <strain evidence="1">JCM 30995</strain>
    </source>
</reference>
<dbReference type="AlphaFoldDB" id="A0A9X7ZF27"/>
<name>A0A9X7ZF27_9MYCO</name>
<evidence type="ECO:0000313" key="1">
    <source>
        <dbReference type="EMBL" id="QZA06320.1"/>
    </source>
</evidence>
<dbReference type="Proteomes" id="UP000825008">
    <property type="component" value="Chromosome"/>
</dbReference>